<dbReference type="SUPFAM" id="SSF56281">
    <property type="entry name" value="Metallo-hydrolase/oxidoreductase"/>
    <property type="match status" value="1"/>
</dbReference>
<dbReference type="PANTHER" id="PTHR43546:SF3">
    <property type="entry name" value="UPF0173 METAL-DEPENDENT HYDROLASE MJ1163"/>
    <property type="match status" value="1"/>
</dbReference>
<keyword evidence="2" id="KW-0378">Hydrolase</keyword>
<dbReference type="InterPro" id="IPR036866">
    <property type="entry name" value="RibonucZ/Hydroxyglut_hydro"/>
</dbReference>
<evidence type="ECO:0000313" key="3">
    <source>
        <dbReference type="Proteomes" id="UP000321805"/>
    </source>
</evidence>
<dbReference type="KEGG" id="bsol:FSW04_04575"/>
<protein>
    <submittedName>
        <fullName evidence="2">MBL fold metallo-hydrolase</fullName>
    </submittedName>
</protein>
<feature type="domain" description="Metallo-beta-lactamase" evidence="1">
    <location>
        <begin position="34"/>
        <end position="221"/>
    </location>
</feature>
<dbReference type="Proteomes" id="UP000321805">
    <property type="component" value="Chromosome"/>
</dbReference>
<dbReference type="InterPro" id="IPR001279">
    <property type="entry name" value="Metallo-B-lactamas"/>
</dbReference>
<dbReference type="Gene3D" id="3.60.15.10">
    <property type="entry name" value="Ribonuclease Z/Hydroxyacylglutathione hydrolase-like"/>
    <property type="match status" value="1"/>
</dbReference>
<evidence type="ECO:0000313" key="2">
    <source>
        <dbReference type="EMBL" id="QEC46935.1"/>
    </source>
</evidence>
<dbReference type="GO" id="GO:0016787">
    <property type="term" value="F:hydrolase activity"/>
    <property type="evidence" value="ECO:0007669"/>
    <property type="project" value="UniProtKB-KW"/>
</dbReference>
<name>A0A5B8U261_9ACTN</name>
<proteinExistence type="predicted"/>
<organism evidence="2 3">
    <name type="scientific">Baekduia soli</name>
    <dbReference type="NCBI Taxonomy" id="496014"/>
    <lineage>
        <taxon>Bacteria</taxon>
        <taxon>Bacillati</taxon>
        <taxon>Actinomycetota</taxon>
        <taxon>Thermoleophilia</taxon>
        <taxon>Solirubrobacterales</taxon>
        <taxon>Baekduiaceae</taxon>
        <taxon>Baekduia</taxon>
    </lineage>
</organism>
<sequence>MEIVRLGWAGLELQAAGETAVIDLFQHPGRLVDFVGEPHTPLPGPSRPGTAVLALVTHLHEDHADPQAIAAALGPDGVLVRPAAAQGSALEVAGVAPTEEGLLRLGVPQRVVAPWETVEAGPFRATAVPAVDGLGDPQVSWVVEAGGLRILHAGDTLFHGSWWSIRERVGPIDIAFLPVNGPVVRLPHRRPASPLVAAMGPREAATAAHLLQAATAVPIHYDALHRAPAYVQATMPAQAFLREAAGAGVPARIVEPGAVV</sequence>
<evidence type="ECO:0000259" key="1">
    <source>
        <dbReference type="Pfam" id="PF12706"/>
    </source>
</evidence>
<dbReference type="Pfam" id="PF12706">
    <property type="entry name" value="Lactamase_B_2"/>
    <property type="match status" value="1"/>
</dbReference>
<dbReference type="EMBL" id="CP042430">
    <property type="protein sequence ID" value="QEC46935.1"/>
    <property type="molecule type" value="Genomic_DNA"/>
</dbReference>
<dbReference type="InterPro" id="IPR050114">
    <property type="entry name" value="UPF0173_UPF0282_UlaG_hydrolase"/>
</dbReference>
<gene>
    <name evidence="2" type="ORF">FSW04_04575</name>
</gene>
<accession>A0A5B8U261</accession>
<dbReference type="AlphaFoldDB" id="A0A5B8U261"/>
<dbReference type="OrthoDB" id="3190691at2"/>
<dbReference type="RefSeq" id="WP_146916728.1">
    <property type="nucleotide sequence ID" value="NZ_CP042430.1"/>
</dbReference>
<reference evidence="2 3" key="1">
    <citation type="journal article" date="2018" name="J. Microbiol.">
        <title>Baekduia soli gen. nov., sp. nov., a novel bacterium isolated from the soil of Baekdu Mountain and proposal of a novel family name, Baekduiaceae fam. nov.</title>
        <authorList>
            <person name="An D.S."/>
            <person name="Siddiqi M.Z."/>
            <person name="Kim K.H."/>
            <person name="Yu H.S."/>
            <person name="Im W.T."/>
        </authorList>
    </citation>
    <scope>NUCLEOTIDE SEQUENCE [LARGE SCALE GENOMIC DNA]</scope>
    <source>
        <strain evidence="2 3">BR7-21</strain>
    </source>
</reference>
<dbReference type="PANTHER" id="PTHR43546">
    <property type="entry name" value="UPF0173 METAL-DEPENDENT HYDROLASE MJ1163-RELATED"/>
    <property type="match status" value="1"/>
</dbReference>
<keyword evidence="3" id="KW-1185">Reference proteome</keyword>